<gene>
    <name evidence="1" type="ORF">RKD21_004981</name>
</gene>
<accession>A0ACC6UTY6</accession>
<organism evidence="1 2">
    <name type="scientific">Streptomyces albogriseolus</name>
    <dbReference type="NCBI Taxonomy" id="1887"/>
    <lineage>
        <taxon>Bacteria</taxon>
        <taxon>Bacillati</taxon>
        <taxon>Actinomycetota</taxon>
        <taxon>Actinomycetes</taxon>
        <taxon>Kitasatosporales</taxon>
        <taxon>Streptomycetaceae</taxon>
        <taxon>Streptomyces</taxon>
        <taxon>Streptomyces albogriseolus group</taxon>
    </lineage>
</organism>
<reference evidence="1" key="1">
    <citation type="submission" date="2024-07" db="EMBL/GenBank/DDBJ databases">
        <title>Genome sequencing of plant associated microbes to promote plant fitness in Sorghum bicolor and Oryza sativa.</title>
        <authorList>
            <person name="Coleman-Derr D."/>
        </authorList>
    </citation>
    <scope>NUCLEOTIDE SEQUENCE</scope>
    <source>
        <strain evidence="1">SAI-173</strain>
    </source>
</reference>
<keyword evidence="1" id="KW-0378">Hydrolase</keyword>
<protein>
    <submittedName>
        <fullName evidence="1">Type VII secretion-associated serine protease mycosin</fullName>
    </submittedName>
</protein>
<dbReference type="Proteomes" id="UP001565447">
    <property type="component" value="Unassembled WGS sequence"/>
</dbReference>
<evidence type="ECO:0000313" key="2">
    <source>
        <dbReference type="Proteomes" id="UP001565447"/>
    </source>
</evidence>
<evidence type="ECO:0000313" key="1">
    <source>
        <dbReference type="EMBL" id="MEY9814724.1"/>
    </source>
</evidence>
<keyword evidence="1" id="KW-0645">Protease</keyword>
<name>A0ACC6UTY6_STRAO</name>
<comment type="caution">
    <text evidence="1">The sequence shown here is derived from an EMBL/GenBank/DDBJ whole genome shotgun (WGS) entry which is preliminary data.</text>
</comment>
<dbReference type="EMBL" id="JBGCBD010000002">
    <property type="protein sequence ID" value="MEY9814724.1"/>
    <property type="molecule type" value="Genomic_DNA"/>
</dbReference>
<keyword evidence="2" id="KW-1185">Reference proteome</keyword>
<sequence length="425" mass="44172">MVVYRLGRHVRRNAILKARRWGATVCSALGAAAVLLVSLTPGAVAADAQSQQWYLSAMKTVEMWKTSTGEGVKVAVIDSGVNPDTPSLRGQVVTDEGVAGVTYKATKDYEGHGTTMAELIAGTGAGGGLKGLAPGAKIVPYRIHLEGLGEAEAKRAPDLADVIRAVADSDVKIISMSFGKDVDTEDELKAIKYAHTKGKLMFASTGNDAERNSRIGYPAAYPYVVGVAASDESGKVAKFSEHGNYVDLAAPGMNMPGWCDNSFRSYCDQGGTSAATALTSASAALVWSAHPDWTANQVLNSLIETAGRDWARDDPSTYLGYGLIRPRKVLEDKNFDPGPADTDPLARENAVGLLDESGKPVTPSPAPSKGTATSSPGAEDDRTPAVASDAGSSGNATFWVAVGAAAAVLVVGVGAFAVIRSRRGA</sequence>
<proteinExistence type="predicted"/>